<gene>
    <name evidence="9" type="ORF">JW646_04880</name>
</gene>
<evidence type="ECO:0000313" key="9">
    <source>
        <dbReference type="EMBL" id="UEL48787.1"/>
    </source>
</evidence>
<evidence type="ECO:0000259" key="8">
    <source>
        <dbReference type="Pfam" id="PF02687"/>
    </source>
</evidence>
<feature type="transmembrane region" description="Helical" evidence="7">
    <location>
        <begin position="708"/>
        <end position="730"/>
    </location>
</feature>
<keyword evidence="10" id="KW-1185">Reference proteome</keyword>
<dbReference type="InterPro" id="IPR050250">
    <property type="entry name" value="Macrolide_Exporter_MacB"/>
</dbReference>
<comment type="subcellular location">
    <subcellularLocation>
        <location evidence="1">Cell membrane</location>
        <topology evidence="1">Multi-pass membrane protein</topology>
    </subcellularLocation>
</comment>
<dbReference type="AlphaFoldDB" id="A0AAX2ZMN3"/>
<name>A0AAX2ZMN3_9FIRM</name>
<proteinExistence type="inferred from homology"/>
<dbReference type="KEGG" id="tem:JW646_04880"/>
<evidence type="ECO:0000256" key="4">
    <source>
        <dbReference type="ARBA" id="ARBA00022989"/>
    </source>
</evidence>
<feature type="transmembrane region" description="Helical" evidence="7">
    <location>
        <begin position="263"/>
        <end position="282"/>
    </location>
</feature>
<comment type="similarity">
    <text evidence="6">Belongs to the ABC-4 integral membrane protein family.</text>
</comment>
<evidence type="ECO:0000256" key="6">
    <source>
        <dbReference type="ARBA" id="ARBA00038076"/>
    </source>
</evidence>
<dbReference type="EMBL" id="CP081135">
    <property type="protein sequence ID" value="UEL48787.1"/>
    <property type="molecule type" value="Genomic_DNA"/>
</dbReference>
<dbReference type="Proteomes" id="UP001198983">
    <property type="component" value="Chromosome"/>
</dbReference>
<dbReference type="InterPro" id="IPR003838">
    <property type="entry name" value="ABC3_permease_C"/>
</dbReference>
<feature type="transmembrane region" description="Helical" evidence="7">
    <location>
        <begin position="796"/>
        <end position="817"/>
    </location>
</feature>
<protein>
    <submittedName>
        <fullName evidence="9">ABC transporter permease</fullName>
    </submittedName>
</protein>
<dbReference type="GO" id="GO:0022857">
    <property type="term" value="F:transmembrane transporter activity"/>
    <property type="evidence" value="ECO:0007669"/>
    <property type="project" value="TreeGrafter"/>
</dbReference>
<feature type="transmembrane region" description="Helical" evidence="7">
    <location>
        <begin position="751"/>
        <end position="776"/>
    </location>
</feature>
<evidence type="ECO:0000256" key="2">
    <source>
        <dbReference type="ARBA" id="ARBA00022475"/>
    </source>
</evidence>
<feature type="transmembrane region" description="Helical" evidence="7">
    <location>
        <begin position="27"/>
        <end position="51"/>
    </location>
</feature>
<organism evidence="9 10">
    <name type="scientific">Terrisporobacter hibernicus</name>
    <dbReference type="NCBI Taxonomy" id="2813371"/>
    <lineage>
        <taxon>Bacteria</taxon>
        <taxon>Bacillati</taxon>
        <taxon>Bacillota</taxon>
        <taxon>Clostridia</taxon>
        <taxon>Peptostreptococcales</taxon>
        <taxon>Peptostreptococcaceae</taxon>
        <taxon>Terrisporobacter</taxon>
    </lineage>
</organism>
<feature type="domain" description="ABC3 transporter permease C-terminal" evidence="8">
    <location>
        <begin position="707"/>
        <end position="818"/>
    </location>
</feature>
<dbReference type="GO" id="GO:0005886">
    <property type="term" value="C:plasma membrane"/>
    <property type="evidence" value="ECO:0007669"/>
    <property type="project" value="UniProtKB-SubCell"/>
</dbReference>
<keyword evidence="3 7" id="KW-0812">Transmembrane</keyword>
<feature type="transmembrane region" description="Helical" evidence="7">
    <location>
        <begin position="365"/>
        <end position="383"/>
    </location>
</feature>
<dbReference type="RefSeq" id="WP_228416800.1">
    <property type="nucleotide sequence ID" value="NZ_CP081135.1"/>
</dbReference>
<evidence type="ECO:0000256" key="5">
    <source>
        <dbReference type="ARBA" id="ARBA00023136"/>
    </source>
</evidence>
<accession>A0AAX2ZMN3</accession>
<sequence>MKFKNNNKNIVNKITKSSLKFNRGRNIFVVLAIVLTTFMTCSIFTIGVSLVNNYNTMNIRIRGTTSDAMLSNPKKEQIEAIKNLGLTTSIGEEILVGNVINEKLEKDNHKIFLKYYDKENWEKQITPTISNLEGNYPTSEDEVMVSTKALEFLGKEDAKIGEKIKLEYIDAKGNKNKKEFILSGKYKTYSVTEKIGYLALSKDYIKNNDLSVGHNGSITISFKSGKKYNAQEILKSKIKLDDMQEFDYYNDANEDGKEVKKNLIIVMGTIGLFIAFSGYLLIYNIMYISVSKDIHFYGLIKTIGASPKQIKKIVNGQAFKLAIIGIPIGLTLGATVSFGVVPMILGSFNSDAYANAMPGDISFNPIIFISATIFSILTVSISCRKPAKIASSISPTEALKYSMGNKEKKNNNNGYRKSTKGGKIYKMAYHNVFRDKKRATLVFLSLFMGIMTYLSIYTFTSSLSVDNYIDTYISSDFRVQNIQAIDEKMNDDFIKEVENIKGVESVNKFKFSNLQSDTNEIPRLLSKFIYDKDDIQEITDFQGKMKIETPLYHRSFIIGVDDLAIEKFSEMSNIKMDLDDFKSGKIALIDTLCYSKEEKNNLDNRITLKGKYSKSLTFQTVKFENDSNLLPDIGLPVIYISSTQIEKLDKKAVNSMLYINVDKKYEEEIYSRLNEMIDSEYLFVESRAQLVKEFSNNVTIMNIISTSMSAILILIGVLNFINVMITSINTRRKELAIMESIGMTKKQIKNMLVFEGGYYAGITTFLVSTFGMAIIFEIAKATKKIASYAKFVFPTLPFICLLAFIFVICLITPLVVYKYSSVKSVTERLREIEK</sequence>
<dbReference type="PANTHER" id="PTHR30572:SF4">
    <property type="entry name" value="ABC TRANSPORTER PERMEASE YTRF"/>
    <property type="match status" value="1"/>
</dbReference>
<keyword evidence="4 7" id="KW-1133">Transmembrane helix</keyword>
<feature type="domain" description="ABC3 transporter permease C-terminal" evidence="8">
    <location>
        <begin position="269"/>
        <end position="395"/>
    </location>
</feature>
<feature type="transmembrane region" description="Helical" evidence="7">
    <location>
        <begin position="321"/>
        <end position="345"/>
    </location>
</feature>
<feature type="transmembrane region" description="Helical" evidence="7">
    <location>
        <begin position="439"/>
        <end position="459"/>
    </location>
</feature>
<evidence type="ECO:0000313" key="10">
    <source>
        <dbReference type="Proteomes" id="UP001198983"/>
    </source>
</evidence>
<reference evidence="9 10" key="1">
    <citation type="journal article" date="2023" name="Int. J. Syst. Evol. Microbiol.">
        <title>Terrisporobacter hibernicus sp. nov., isolated from bovine faeces in Northern Ireland.</title>
        <authorList>
            <person name="Mitchell M."/>
            <person name="Nguyen S.V."/>
            <person name="Connor M."/>
            <person name="Fairley D.J."/>
            <person name="Donoghue O."/>
            <person name="Marshall H."/>
            <person name="Koolman L."/>
            <person name="McMullan G."/>
            <person name="Schaffer K.E."/>
            <person name="McGrath J.W."/>
            <person name="Fanning S."/>
        </authorList>
    </citation>
    <scope>NUCLEOTIDE SEQUENCE [LARGE SCALE GENOMIC DNA]</scope>
    <source>
        <strain evidence="9 10">MCA3</strain>
    </source>
</reference>
<keyword evidence="2" id="KW-1003">Cell membrane</keyword>
<evidence type="ECO:0000256" key="3">
    <source>
        <dbReference type="ARBA" id="ARBA00022692"/>
    </source>
</evidence>
<dbReference type="Pfam" id="PF02687">
    <property type="entry name" value="FtsX"/>
    <property type="match status" value="2"/>
</dbReference>
<evidence type="ECO:0000256" key="7">
    <source>
        <dbReference type="SAM" id="Phobius"/>
    </source>
</evidence>
<dbReference type="PANTHER" id="PTHR30572">
    <property type="entry name" value="MEMBRANE COMPONENT OF TRANSPORTER-RELATED"/>
    <property type="match status" value="1"/>
</dbReference>
<keyword evidence="5 7" id="KW-0472">Membrane</keyword>
<evidence type="ECO:0000256" key="1">
    <source>
        <dbReference type="ARBA" id="ARBA00004651"/>
    </source>
</evidence>